<dbReference type="RefSeq" id="WP_092453803.1">
    <property type="nucleotide sequence ID" value="NZ_FOJI01000007.1"/>
</dbReference>
<organism evidence="1 2">
    <name type="scientific">[Clostridium] fimetarium</name>
    <dbReference type="NCBI Taxonomy" id="99656"/>
    <lineage>
        <taxon>Bacteria</taxon>
        <taxon>Bacillati</taxon>
        <taxon>Bacillota</taxon>
        <taxon>Clostridia</taxon>
        <taxon>Lachnospirales</taxon>
        <taxon>Lachnospiraceae</taxon>
    </lineage>
</organism>
<accession>A0A1I0QC75</accession>
<protein>
    <submittedName>
        <fullName evidence="1">Uncharacterized protein</fullName>
    </submittedName>
</protein>
<dbReference type="AlphaFoldDB" id="A0A1I0QC75"/>
<keyword evidence="2" id="KW-1185">Reference proteome</keyword>
<dbReference type="Proteomes" id="UP000199701">
    <property type="component" value="Unassembled WGS sequence"/>
</dbReference>
<dbReference type="EMBL" id="FOJI01000007">
    <property type="protein sequence ID" value="SEW24478.1"/>
    <property type="molecule type" value="Genomic_DNA"/>
</dbReference>
<sequence>MSQVFKTYLTLFLIFLGVLILIGIITADIDISNSRDYKNYVIDQMENSNLSDSVIEACKTNAKIYHYELVTKSIKDDIGKTIAVEVILKYNYSIKLVNVLIEHELRGYAR</sequence>
<dbReference type="OrthoDB" id="2059201at2"/>
<reference evidence="1 2" key="1">
    <citation type="submission" date="2016-10" db="EMBL/GenBank/DDBJ databases">
        <authorList>
            <person name="de Groot N.N."/>
        </authorList>
    </citation>
    <scope>NUCLEOTIDE SEQUENCE [LARGE SCALE GENOMIC DNA]</scope>
    <source>
        <strain evidence="1 2">DSM 9179</strain>
    </source>
</reference>
<gene>
    <name evidence="1" type="ORF">SAMN05421659_107171</name>
</gene>
<dbReference type="STRING" id="99656.SAMN05421659_107171"/>
<evidence type="ECO:0000313" key="2">
    <source>
        <dbReference type="Proteomes" id="UP000199701"/>
    </source>
</evidence>
<name>A0A1I0QC75_9FIRM</name>
<proteinExistence type="predicted"/>
<evidence type="ECO:0000313" key="1">
    <source>
        <dbReference type="EMBL" id="SEW24478.1"/>
    </source>
</evidence>